<sequence>MAFYFASEKNKREVNEDSYCQMELRINLEASVSAMVVADGMGGLAGGKFYSEAALELWYKGLLDTMMGENFRDCSLHQQIDVLSEFSENIFEKINRELYKKGLDTGVKGGTTLSAAIHFWDTWIISNCGDSPVYGLKNGELSLLGEIQNVASQMVKKGTAREGSTLFYQNKNRLTEYLGKRGEVHPCCNRLPQEAADLIIMGSDGAFGNLSMKEIERVLNEQRPSQRMITELFEQARMSGEDDNQTAIAFVREEKTAPEILHEDLFQDLELGDSFQSAVTPFCSYTQIPEEKKELSFKDMLLRHRFTGGKEK</sequence>
<dbReference type="Pfam" id="PF13672">
    <property type="entry name" value="PP2C_2"/>
    <property type="match status" value="1"/>
</dbReference>
<proteinExistence type="predicted"/>
<dbReference type="InterPro" id="IPR036457">
    <property type="entry name" value="PPM-type-like_dom_sf"/>
</dbReference>
<gene>
    <name evidence="2" type="ORF">H9968_12505</name>
</gene>
<evidence type="ECO:0000313" key="3">
    <source>
        <dbReference type="Proteomes" id="UP000824049"/>
    </source>
</evidence>
<organism evidence="2 3">
    <name type="scientific">Candidatus Anaerobutyricum stercoris</name>
    <dbReference type="NCBI Taxonomy" id="2838457"/>
    <lineage>
        <taxon>Bacteria</taxon>
        <taxon>Bacillati</taxon>
        <taxon>Bacillota</taxon>
        <taxon>Clostridia</taxon>
        <taxon>Lachnospirales</taxon>
        <taxon>Lachnospiraceae</taxon>
        <taxon>Anaerobutyricum</taxon>
    </lineage>
</organism>
<protein>
    <submittedName>
        <fullName evidence="2">Serine/threonine-protein phosphatase</fullName>
    </submittedName>
</protein>
<dbReference type="SUPFAM" id="SSF81606">
    <property type="entry name" value="PP2C-like"/>
    <property type="match status" value="1"/>
</dbReference>
<evidence type="ECO:0000313" key="2">
    <source>
        <dbReference type="EMBL" id="HIZ40716.1"/>
    </source>
</evidence>
<name>A0A9D2J8Q3_9FIRM</name>
<dbReference type="Gene3D" id="3.60.40.10">
    <property type="entry name" value="PPM-type phosphatase domain"/>
    <property type="match status" value="1"/>
</dbReference>
<dbReference type="EMBL" id="DXBR01000113">
    <property type="protein sequence ID" value="HIZ40716.1"/>
    <property type="molecule type" value="Genomic_DNA"/>
</dbReference>
<accession>A0A9D2J8Q3</accession>
<evidence type="ECO:0000259" key="1">
    <source>
        <dbReference type="PROSITE" id="PS51746"/>
    </source>
</evidence>
<dbReference type="Proteomes" id="UP000824049">
    <property type="component" value="Unassembled WGS sequence"/>
</dbReference>
<reference evidence="2" key="1">
    <citation type="journal article" date="2021" name="PeerJ">
        <title>Extensive microbial diversity within the chicken gut microbiome revealed by metagenomics and culture.</title>
        <authorList>
            <person name="Gilroy R."/>
            <person name="Ravi A."/>
            <person name="Getino M."/>
            <person name="Pursley I."/>
            <person name="Horton D.L."/>
            <person name="Alikhan N.F."/>
            <person name="Baker D."/>
            <person name="Gharbi K."/>
            <person name="Hall N."/>
            <person name="Watson M."/>
            <person name="Adriaenssens E.M."/>
            <person name="Foster-Nyarko E."/>
            <person name="Jarju S."/>
            <person name="Secka A."/>
            <person name="Antonio M."/>
            <person name="Oren A."/>
            <person name="Chaudhuri R.R."/>
            <person name="La Ragione R."/>
            <person name="Hildebrand F."/>
            <person name="Pallen M.J."/>
        </authorList>
    </citation>
    <scope>NUCLEOTIDE SEQUENCE</scope>
    <source>
        <strain evidence="2">CHK179-28034</strain>
    </source>
</reference>
<comment type="caution">
    <text evidence="2">The sequence shown here is derived from an EMBL/GenBank/DDBJ whole genome shotgun (WGS) entry which is preliminary data.</text>
</comment>
<dbReference type="AlphaFoldDB" id="A0A9D2J8Q3"/>
<dbReference type="PROSITE" id="PS51746">
    <property type="entry name" value="PPM_2"/>
    <property type="match status" value="1"/>
</dbReference>
<feature type="domain" description="PPM-type phosphatase" evidence="1">
    <location>
        <begin position="2"/>
        <end position="252"/>
    </location>
</feature>
<reference evidence="2" key="2">
    <citation type="submission" date="2021-04" db="EMBL/GenBank/DDBJ databases">
        <authorList>
            <person name="Gilroy R."/>
        </authorList>
    </citation>
    <scope>NUCLEOTIDE SEQUENCE</scope>
    <source>
        <strain evidence="2">CHK179-28034</strain>
    </source>
</reference>
<dbReference type="InterPro" id="IPR001932">
    <property type="entry name" value="PPM-type_phosphatase-like_dom"/>
</dbReference>